<feature type="coiled-coil region" evidence="1">
    <location>
        <begin position="50"/>
        <end position="91"/>
    </location>
</feature>
<feature type="region of interest" description="Disordered" evidence="2">
    <location>
        <begin position="1"/>
        <end position="31"/>
    </location>
</feature>
<dbReference type="Proteomes" id="UP000663866">
    <property type="component" value="Unassembled WGS sequence"/>
</dbReference>
<evidence type="ECO:0000313" key="4">
    <source>
        <dbReference type="Proteomes" id="UP000663866"/>
    </source>
</evidence>
<protein>
    <submittedName>
        <fullName evidence="3">Uncharacterized protein</fullName>
    </submittedName>
</protein>
<keyword evidence="1" id="KW-0175">Coiled coil</keyword>
<gene>
    <name evidence="3" type="ORF">OVN521_LOCUS32455</name>
</gene>
<dbReference type="AlphaFoldDB" id="A0A820K4W1"/>
<evidence type="ECO:0000256" key="2">
    <source>
        <dbReference type="SAM" id="MobiDB-lite"/>
    </source>
</evidence>
<sequence>MANSRNLMRTNVKSTSRSASTCDGFNISPTNNVLMESSENQVDRRLTILENLLRDRLNEENVQVKQLKDRILKLEEQLEKQDIRIKILENQAMQEFINSSHT</sequence>
<organism evidence="3 4">
    <name type="scientific">Rotaria magnacalcarata</name>
    <dbReference type="NCBI Taxonomy" id="392030"/>
    <lineage>
        <taxon>Eukaryota</taxon>
        <taxon>Metazoa</taxon>
        <taxon>Spiralia</taxon>
        <taxon>Gnathifera</taxon>
        <taxon>Rotifera</taxon>
        <taxon>Eurotatoria</taxon>
        <taxon>Bdelloidea</taxon>
        <taxon>Philodinida</taxon>
        <taxon>Philodinidae</taxon>
        <taxon>Rotaria</taxon>
    </lineage>
</organism>
<proteinExistence type="predicted"/>
<comment type="caution">
    <text evidence="3">The sequence shown here is derived from an EMBL/GenBank/DDBJ whole genome shotgun (WGS) entry which is preliminary data.</text>
</comment>
<evidence type="ECO:0000256" key="1">
    <source>
        <dbReference type="SAM" id="Coils"/>
    </source>
</evidence>
<evidence type="ECO:0000313" key="3">
    <source>
        <dbReference type="EMBL" id="CAF4336005.1"/>
    </source>
</evidence>
<name>A0A820K4W1_9BILA</name>
<keyword evidence="4" id="KW-1185">Reference proteome</keyword>
<accession>A0A820K4W1</accession>
<reference evidence="3" key="1">
    <citation type="submission" date="2021-02" db="EMBL/GenBank/DDBJ databases">
        <authorList>
            <person name="Nowell W R."/>
        </authorList>
    </citation>
    <scope>NUCLEOTIDE SEQUENCE</scope>
</reference>
<dbReference type="EMBL" id="CAJOBG010024399">
    <property type="protein sequence ID" value="CAF4336005.1"/>
    <property type="molecule type" value="Genomic_DNA"/>
</dbReference>